<dbReference type="SUPFAM" id="SSF47565">
    <property type="entry name" value="Insect pheromone/odorant-binding proteins"/>
    <property type="match status" value="1"/>
</dbReference>
<dbReference type="InterPro" id="IPR036728">
    <property type="entry name" value="PBP_GOBP_sf"/>
</dbReference>
<dbReference type="Gene3D" id="1.10.238.20">
    <property type="entry name" value="Pheromone/general odorant binding protein domain"/>
    <property type="match status" value="1"/>
</dbReference>
<accession>A0AAN7VI20</accession>
<dbReference type="CDD" id="cd23992">
    <property type="entry name" value="PBP_GOBP"/>
    <property type="match status" value="1"/>
</dbReference>
<feature type="signal peptide" evidence="1">
    <location>
        <begin position="1"/>
        <end position="15"/>
    </location>
</feature>
<dbReference type="Pfam" id="PF01395">
    <property type="entry name" value="PBP_GOBP"/>
    <property type="match status" value="1"/>
</dbReference>
<keyword evidence="3" id="KW-1185">Reference proteome</keyword>
<dbReference type="Proteomes" id="UP001329430">
    <property type="component" value="Chromosome 3"/>
</dbReference>
<organism evidence="2 3">
    <name type="scientific">Pyrocoelia pectoralis</name>
    <dbReference type="NCBI Taxonomy" id="417401"/>
    <lineage>
        <taxon>Eukaryota</taxon>
        <taxon>Metazoa</taxon>
        <taxon>Ecdysozoa</taxon>
        <taxon>Arthropoda</taxon>
        <taxon>Hexapoda</taxon>
        <taxon>Insecta</taxon>
        <taxon>Pterygota</taxon>
        <taxon>Neoptera</taxon>
        <taxon>Endopterygota</taxon>
        <taxon>Coleoptera</taxon>
        <taxon>Polyphaga</taxon>
        <taxon>Elateriformia</taxon>
        <taxon>Elateroidea</taxon>
        <taxon>Lampyridae</taxon>
        <taxon>Lampyrinae</taxon>
        <taxon>Pyrocoelia</taxon>
    </lineage>
</organism>
<dbReference type="InterPro" id="IPR006170">
    <property type="entry name" value="PBP/GOBP"/>
</dbReference>
<dbReference type="GO" id="GO:0005549">
    <property type="term" value="F:odorant binding"/>
    <property type="evidence" value="ECO:0007669"/>
    <property type="project" value="InterPro"/>
</dbReference>
<dbReference type="SMART" id="SM00708">
    <property type="entry name" value="PhBP"/>
    <property type="match status" value="1"/>
</dbReference>
<comment type="caution">
    <text evidence="2">The sequence shown here is derived from an EMBL/GenBank/DDBJ whole genome shotgun (WGS) entry which is preliminary data.</text>
</comment>
<dbReference type="EMBL" id="JAVRBK010000003">
    <property type="protein sequence ID" value="KAK5645851.1"/>
    <property type="molecule type" value="Genomic_DNA"/>
</dbReference>
<protein>
    <submittedName>
        <fullName evidence="2">Uncharacterized protein</fullName>
    </submittedName>
</protein>
<name>A0AAN7VI20_9COLE</name>
<gene>
    <name evidence="2" type="ORF">RI129_004315</name>
</gene>
<sequence>MKLFVVLCSVIFVQSQKLSHEVIVNWEDLHFPHFDRCVNESQVDPIIPRTMHRQSPMSDDPKFQCYLKCILESLDARTSDKSELDVAKVSKLLNLSWEVAERCVAKGKLEKNLCAKGYIVAKCVIEESGGK</sequence>
<evidence type="ECO:0000313" key="2">
    <source>
        <dbReference type="EMBL" id="KAK5645851.1"/>
    </source>
</evidence>
<evidence type="ECO:0000313" key="3">
    <source>
        <dbReference type="Proteomes" id="UP001329430"/>
    </source>
</evidence>
<reference evidence="2 3" key="1">
    <citation type="journal article" date="2024" name="Insects">
        <title>An Improved Chromosome-Level Genome Assembly of the Firefly Pyrocoelia pectoralis.</title>
        <authorList>
            <person name="Fu X."/>
            <person name="Meyer-Rochow V.B."/>
            <person name="Ballantyne L."/>
            <person name="Zhu X."/>
        </authorList>
    </citation>
    <scope>NUCLEOTIDE SEQUENCE [LARGE SCALE GENOMIC DNA]</scope>
    <source>
        <strain evidence="2">XCY_ONT2</strain>
    </source>
</reference>
<feature type="chain" id="PRO_5042872655" evidence="1">
    <location>
        <begin position="16"/>
        <end position="131"/>
    </location>
</feature>
<dbReference type="AlphaFoldDB" id="A0AAN7VI20"/>
<keyword evidence="1" id="KW-0732">Signal</keyword>
<proteinExistence type="predicted"/>
<evidence type="ECO:0000256" key="1">
    <source>
        <dbReference type="SAM" id="SignalP"/>
    </source>
</evidence>